<evidence type="ECO:0000256" key="4">
    <source>
        <dbReference type="SAM" id="SignalP"/>
    </source>
</evidence>
<name>A0ABW5USA9_9BURK</name>
<evidence type="ECO:0000313" key="8">
    <source>
        <dbReference type="Proteomes" id="UP001597463"/>
    </source>
</evidence>
<dbReference type="PROSITE" id="PS50111">
    <property type="entry name" value="CHEMOTAXIS_TRANSDUC_2"/>
    <property type="match status" value="1"/>
</dbReference>
<dbReference type="CDD" id="cd06225">
    <property type="entry name" value="HAMP"/>
    <property type="match status" value="1"/>
</dbReference>
<proteinExistence type="inferred from homology"/>
<dbReference type="Gene3D" id="1.10.287.950">
    <property type="entry name" value="Methyl-accepting chemotaxis protein"/>
    <property type="match status" value="1"/>
</dbReference>
<keyword evidence="1" id="KW-0488">Methylation</keyword>
<dbReference type="EMBL" id="JBHUMV010000011">
    <property type="protein sequence ID" value="MFD2756491.1"/>
    <property type="molecule type" value="Genomic_DNA"/>
</dbReference>
<sequence>MKFNQWRVSTKLWCTLGGLLAMMLAVSLWAQYTAAQAMQAGMRTQADYDHRINLALQWKGATETTGERVLTSNVTPDEELTALMDERVKAGVGINSELQAQVVKLAQSDADKQALERIAAVRAEVLALNKQAREIKLTGDIAALRTFIKQQYIGAITRYVGSLEAFVQLQQQQRDAANLLTQQAQQRAAWLAWGVQGVVLLVGLGLALALTRSITRPLAEAVELTNAIAEGDLTVAANSQRQDEFGHLLGSVSSMAARLRGLVTDVRDSVHSISTASSEIASGNHDLSSRTEQTASNLEETAASMEQLTATVAQAADTARQATHLAGNAAQAAQRGGTVVESVVSSMSRISESAHRISDIIGVIDSIAFQTNILALNAAVEAARAGEQGRGFAVVASEVRALAHRSAEAAKEIKALIGTSVDAAHAGAEQVSQAGQVMEDIVSSVRKVSDMIGEISASSTEQRDGISQVNQAVNHLDQMTQQNAALVEESAAAAVSLRDQAQRLSGMVAVFKVNGAGSGANALSRTEPLAALPA</sequence>
<reference evidence="8" key="1">
    <citation type="journal article" date="2019" name="Int. J. Syst. Evol. Microbiol.">
        <title>The Global Catalogue of Microorganisms (GCM) 10K type strain sequencing project: providing services to taxonomists for standard genome sequencing and annotation.</title>
        <authorList>
            <consortium name="The Broad Institute Genomics Platform"/>
            <consortium name="The Broad Institute Genome Sequencing Center for Infectious Disease"/>
            <person name="Wu L."/>
            <person name="Ma J."/>
        </authorList>
    </citation>
    <scope>NUCLEOTIDE SEQUENCE [LARGE SCALE GENOMIC DNA]</scope>
    <source>
        <strain evidence="8">TISTR 1906</strain>
    </source>
</reference>
<feature type="domain" description="HAMP" evidence="6">
    <location>
        <begin position="212"/>
        <end position="264"/>
    </location>
</feature>
<keyword evidence="8" id="KW-1185">Reference proteome</keyword>
<evidence type="ECO:0000259" key="5">
    <source>
        <dbReference type="PROSITE" id="PS50111"/>
    </source>
</evidence>
<dbReference type="InterPro" id="IPR051310">
    <property type="entry name" value="MCP_chemotaxis"/>
</dbReference>
<dbReference type="RefSeq" id="WP_066470847.1">
    <property type="nucleotide sequence ID" value="NZ_BCNT01000001.1"/>
</dbReference>
<comment type="caution">
    <text evidence="7">The sequence shown here is derived from an EMBL/GenBank/DDBJ whole genome shotgun (WGS) entry which is preliminary data.</text>
</comment>
<comment type="similarity">
    <text evidence="2">Belongs to the methyl-accepting chemotaxis (MCP) protein family.</text>
</comment>
<dbReference type="InterPro" id="IPR003660">
    <property type="entry name" value="HAMP_dom"/>
</dbReference>
<evidence type="ECO:0000313" key="7">
    <source>
        <dbReference type="EMBL" id="MFD2756491.1"/>
    </source>
</evidence>
<dbReference type="PANTHER" id="PTHR43531:SF14">
    <property type="entry name" value="METHYL-ACCEPTING CHEMOTAXIS PROTEIN I-RELATED"/>
    <property type="match status" value="1"/>
</dbReference>
<dbReference type="Pfam" id="PF00015">
    <property type="entry name" value="MCPsignal"/>
    <property type="match status" value="1"/>
</dbReference>
<feature type="chain" id="PRO_5046283069" evidence="4">
    <location>
        <begin position="31"/>
        <end position="534"/>
    </location>
</feature>
<accession>A0ABW5USA9</accession>
<evidence type="ECO:0000256" key="2">
    <source>
        <dbReference type="ARBA" id="ARBA00029447"/>
    </source>
</evidence>
<feature type="domain" description="Methyl-accepting transducer" evidence="5">
    <location>
        <begin position="269"/>
        <end position="498"/>
    </location>
</feature>
<dbReference type="InterPro" id="IPR004089">
    <property type="entry name" value="MCPsignal_dom"/>
</dbReference>
<evidence type="ECO:0000259" key="6">
    <source>
        <dbReference type="PROSITE" id="PS50885"/>
    </source>
</evidence>
<keyword evidence="3" id="KW-0807">Transducer</keyword>
<dbReference type="Pfam" id="PF00672">
    <property type="entry name" value="HAMP"/>
    <property type="match status" value="1"/>
</dbReference>
<dbReference type="SMART" id="SM00304">
    <property type="entry name" value="HAMP"/>
    <property type="match status" value="1"/>
</dbReference>
<evidence type="ECO:0000256" key="3">
    <source>
        <dbReference type="PROSITE-ProRule" id="PRU00284"/>
    </source>
</evidence>
<dbReference type="CDD" id="cd11386">
    <property type="entry name" value="MCP_signal"/>
    <property type="match status" value="1"/>
</dbReference>
<protein>
    <submittedName>
        <fullName evidence="7">Methyl-accepting chemotaxis protein</fullName>
    </submittedName>
</protein>
<keyword evidence="4" id="KW-0732">Signal</keyword>
<dbReference type="PRINTS" id="PR00260">
    <property type="entry name" value="CHEMTRNSDUCR"/>
</dbReference>
<dbReference type="CDD" id="cd19411">
    <property type="entry name" value="MCP2201-like_sensor"/>
    <property type="match status" value="1"/>
</dbReference>
<evidence type="ECO:0000256" key="1">
    <source>
        <dbReference type="ARBA" id="ARBA00022481"/>
    </source>
</evidence>
<organism evidence="7 8">
    <name type="scientific">Comamonas terrae</name>
    <dbReference type="NCBI Taxonomy" id="673548"/>
    <lineage>
        <taxon>Bacteria</taxon>
        <taxon>Pseudomonadati</taxon>
        <taxon>Pseudomonadota</taxon>
        <taxon>Betaproteobacteria</taxon>
        <taxon>Burkholderiales</taxon>
        <taxon>Comamonadaceae</taxon>
        <taxon>Comamonas</taxon>
    </lineage>
</organism>
<feature type="signal peptide" evidence="4">
    <location>
        <begin position="1"/>
        <end position="30"/>
    </location>
</feature>
<dbReference type="PANTHER" id="PTHR43531">
    <property type="entry name" value="PROTEIN ICFG"/>
    <property type="match status" value="1"/>
</dbReference>
<dbReference type="SUPFAM" id="SSF58104">
    <property type="entry name" value="Methyl-accepting chemotaxis protein (MCP) signaling domain"/>
    <property type="match status" value="1"/>
</dbReference>
<dbReference type="SMART" id="SM00283">
    <property type="entry name" value="MA"/>
    <property type="match status" value="1"/>
</dbReference>
<gene>
    <name evidence="7" type="ORF">ACFSW6_20650</name>
</gene>
<dbReference type="InterPro" id="IPR047347">
    <property type="entry name" value="YvaQ-like_sensor"/>
</dbReference>
<dbReference type="Proteomes" id="UP001597463">
    <property type="component" value="Unassembled WGS sequence"/>
</dbReference>
<dbReference type="PROSITE" id="PS50885">
    <property type="entry name" value="HAMP"/>
    <property type="match status" value="1"/>
</dbReference>
<dbReference type="InterPro" id="IPR004090">
    <property type="entry name" value="Chemotax_Me-accpt_rcpt"/>
</dbReference>